<feature type="region of interest" description="Disordered" evidence="1">
    <location>
        <begin position="955"/>
        <end position="985"/>
    </location>
</feature>
<gene>
    <name evidence="2" type="ORF">CLUMA_CG002356</name>
</gene>
<feature type="region of interest" description="Disordered" evidence="1">
    <location>
        <begin position="1289"/>
        <end position="1350"/>
    </location>
</feature>
<feature type="compositionally biased region" description="Polar residues" evidence="1">
    <location>
        <begin position="845"/>
        <end position="855"/>
    </location>
</feature>
<feature type="compositionally biased region" description="Low complexity" evidence="1">
    <location>
        <begin position="1290"/>
        <end position="1316"/>
    </location>
</feature>
<name>A0A1J1HQV0_9DIPT</name>
<feature type="compositionally biased region" description="Polar residues" evidence="1">
    <location>
        <begin position="1525"/>
        <end position="1536"/>
    </location>
</feature>
<protein>
    <submittedName>
        <fullName evidence="2">CLUMA_CG002356, isoform A</fullName>
    </submittedName>
</protein>
<dbReference type="Proteomes" id="UP000183832">
    <property type="component" value="Unassembled WGS sequence"/>
</dbReference>
<reference evidence="2 3" key="1">
    <citation type="submission" date="2015-04" db="EMBL/GenBank/DDBJ databases">
        <authorList>
            <person name="Syromyatnikov M.Y."/>
            <person name="Popov V.N."/>
        </authorList>
    </citation>
    <scope>NUCLEOTIDE SEQUENCE [LARGE SCALE GENOMIC DNA]</scope>
</reference>
<feature type="compositionally biased region" description="Low complexity" evidence="1">
    <location>
        <begin position="1062"/>
        <end position="1078"/>
    </location>
</feature>
<sequence>MMLTNSCEDFVMTPIKCPPPKIVAVKRSLKKPNKKLNIMDDDEDFNNKEGFINDTDSISSFDSKDLIEFERDEPLIDLSEDLPPAMEEKLSQDTVSNKNAKNSTTSLSLLDLLEIGSVMRASETARLGSCAEMNVSDRNPLELKASLSSSLQNIPVEYPGACATSSGNTDKLSAVFPPLSIQLENPSIVKIRTHHSVNANSEKQETFKVVESVESVVELVQEGIDEKFVNSTSKSSHSCQKEKFDENSSIFLSKDSPCSRPLCKSENCCCTTSDESVVERKFTDEIVNKEKENLSFCLHNHHQNLQQQQSGKDDVDSEVNLKVQLKVNDTKTEASDKNNNRESVCNRNSFDLESLSLTRVSREYLTRDEDSNEKLKFLSPHTSQRKFPPKFYSSTNSLNQDCFEASSRLKRLEERFKGFSYTKKLLRSSKVFSKSEEILSSYGKESKSSDSLNSSIQFPLSTTTLSEDCLRHLTEGHESETQKTSANNKNVEEEKRTSSSDGISVEAVPLYHTNIMRETSGKLRGLLKPANRPPPARKNRVVFDETRNEFFEADYIILIREDCPYDEEDEEPCTCGDHELVRICCDEGCNCGYTDDGRTPPSPKFAPPIEFVDQATLSPPEGYKDGGLLDSALSGALGNHVFGAQHIQQLQVIQRLQQQRAAMLAARAAAANASNQQQPSSNAVEPQAVCTECAECAECAAAKLAELEGECDSQCSEEPSPLEVVPPHVLAIGSLVPVQKSSPEKRNQKEIVAGEERPKFLTIKPTEDAQVEDANVELPPPKPPKAATLQPPALPEGRSIYASSQSVENMKNDLNATVIPKFNVNGTAHAITGILKGGKLRKTDTVQNDEMNNTTSDEETSSKRSVRFNEDSGIGESQTETTVTDDEGKPKENQLTDYVTHMSLKRHSSLFHNALRPNSAVRQLFPAKSPTSALTHEALKAFDESKRGGNLLTASQTITSGGSASSTSTSPTPITHSASDTDTIKRTIERNALRRSLIKYEPKKKIAAKDSTSLEERIRLLTCDIDEPGDSDGNSSLNANDMERRDSPAGEENPQQTKFDKSFSPSSSASSSSSCSAGSTYKKITDLFNKEKRQEKILETDENPIVIIPQDCRCPAGPDIGMGVQIQGAHTQIHQPPPPPRQTESKRHILSTTLAPLTACVAGQRDDFSYYMLAKPGDRTSTASSQTTDQYSIGDIDAALQDADTKKVAPDVIAGTPGQESDELASFAQQEANRLDRIKKRYSSESAPASGVNSDDDEQNDYGFNKRPSVRGIKPRFGSTNEILQQMQDQLSQPTPTVSTTSSQQQPTSSQMQSNTLPRTNASGALQIAPAKQQHQAHHQHTASWSYYPDQGKKGSGENYGNYYHLPAHARHSYHGHEAIYQNCHTMTVQQTQAIIPGHVHQKLSQQTSQPQIQAIQHAQQINRLSQYARSPTRRPESPPPLRNYHQTMVLIPYKPDGTGFPAYGIAGETSENIYQRQHNIVEYQQVTQQTIRVPIGYPLPGMQLHVVSGGNRTAPATPHYATLPRQNSAQGSQKFSYPDKPTMERGVPEGEAAAAQQTDNIPSETCQEIETNNNNNNSNNQTVPGTVYYAMNV</sequence>
<keyword evidence="3" id="KW-1185">Reference proteome</keyword>
<feature type="compositionally biased region" description="Low complexity" evidence="1">
    <location>
        <begin position="955"/>
        <end position="978"/>
    </location>
</feature>
<feature type="compositionally biased region" description="Polar residues" evidence="1">
    <location>
        <begin position="1244"/>
        <end position="1253"/>
    </location>
</feature>
<feature type="region of interest" description="Disordered" evidence="1">
    <location>
        <begin position="1024"/>
        <end position="1078"/>
    </location>
</feature>
<feature type="region of interest" description="Disordered" evidence="1">
    <location>
        <begin position="843"/>
        <end position="892"/>
    </location>
</feature>
<evidence type="ECO:0000313" key="3">
    <source>
        <dbReference type="Proteomes" id="UP000183832"/>
    </source>
</evidence>
<dbReference type="EMBL" id="CVRI01000009">
    <property type="protein sequence ID" value="CRK88593.1"/>
    <property type="molecule type" value="Genomic_DNA"/>
</dbReference>
<feature type="region of interest" description="Disordered" evidence="1">
    <location>
        <begin position="774"/>
        <end position="795"/>
    </location>
</feature>
<evidence type="ECO:0000256" key="1">
    <source>
        <dbReference type="SAM" id="MobiDB-lite"/>
    </source>
</evidence>
<feature type="region of interest" description="Disordered" evidence="1">
    <location>
        <begin position="475"/>
        <end position="503"/>
    </location>
</feature>
<feature type="region of interest" description="Disordered" evidence="1">
    <location>
        <begin position="1522"/>
        <end position="1562"/>
    </location>
</feature>
<dbReference type="OrthoDB" id="8197931at2759"/>
<evidence type="ECO:0000313" key="2">
    <source>
        <dbReference type="EMBL" id="CRK88593.1"/>
    </source>
</evidence>
<proteinExistence type="predicted"/>
<organism evidence="2 3">
    <name type="scientific">Clunio marinus</name>
    <dbReference type="NCBI Taxonomy" id="568069"/>
    <lineage>
        <taxon>Eukaryota</taxon>
        <taxon>Metazoa</taxon>
        <taxon>Ecdysozoa</taxon>
        <taxon>Arthropoda</taxon>
        <taxon>Hexapoda</taxon>
        <taxon>Insecta</taxon>
        <taxon>Pterygota</taxon>
        <taxon>Neoptera</taxon>
        <taxon>Endopterygota</taxon>
        <taxon>Diptera</taxon>
        <taxon>Nematocera</taxon>
        <taxon>Chironomoidea</taxon>
        <taxon>Chironomidae</taxon>
        <taxon>Clunio</taxon>
    </lineage>
</organism>
<feature type="region of interest" description="Disordered" evidence="1">
    <location>
        <begin position="1242"/>
        <end position="1275"/>
    </location>
</feature>
<accession>A0A1J1HQV0</accession>